<sequence length="280" mass="31028">MRFDLHCHTTASDGGLSPTEIVMRAENMQVDVLAITDHDTTAGIAEAQASAKHLQIITGTEISTAWHAFDIHIVGLNLDITHQGLQEQLLEQRDKREVRAKEMSRRLAKAGIDNVYEDAKQIAGSAPITRSHFAKVLVERGIAANFNKVFDKYLSRGNTGYVPNNWMSMGDAIDIIHQAGGVAVLAHPTHYDLSNKWVRKLLTEFAELGGDGVEVAMPQMSKDQLQWLAELAEQNGLAASQGSDFHHPSPWRELGRGLQLPEKCQAIWQQWPGFSSESTR</sequence>
<dbReference type="Gene3D" id="3.20.20.140">
    <property type="entry name" value="Metal-dependent hydrolases"/>
    <property type="match status" value="1"/>
</dbReference>
<evidence type="ECO:0000259" key="1">
    <source>
        <dbReference type="SMART" id="SM00481"/>
    </source>
</evidence>
<dbReference type="EMBL" id="JAYDYW010000018">
    <property type="protein sequence ID" value="MEE1676206.1"/>
    <property type="molecule type" value="Genomic_DNA"/>
</dbReference>
<accession>A0ABU7G9W4</accession>
<dbReference type="SMART" id="SM00481">
    <property type="entry name" value="POLIIIAc"/>
    <property type="match status" value="1"/>
</dbReference>
<reference evidence="2 3" key="2">
    <citation type="submission" date="2023-12" db="EMBL/GenBank/DDBJ databases">
        <authorList>
            <consortium name="Cladostephus spongiosus"/>
            <person name="Lorente B."/>
            <person name="Cabral C."/>
            <person name="Frias J."/>
            <person name="Faria J."/>
            <person name="Toubarro D."/>
        </authorList>
    </citation>
    <scope>NUCLEOTIDE SEQUENCE [LARGE SCALE GENOMIC DNA]</scope>
    <source>
        <strain evidence="2 3">ZMCS4</strain>
    </source>
</reference>
<dbReference type="PANTHER" id="PTHR42924:SF3">
    <property type="entry name" value="POLYMERASE_HISTIDINOL PHOSPHATASE N-TERMINAL DOMAIN-CONTAINING PROTEIN"/>
    <property type="match status" value="1"/>
</dbReference>
<dbReference type="SUPFAM" id="SSF89550">
    <property type="entry name" value="PHP domain-like"/>
    <property type="match status" value="1"/>
</dbReference>
<reference evidence="3" key="1">
    <citation type="submission" date="2023-07" db="EMBL/GenBank/DDBJ databases">
        <title>Draft genome sequence of Agarivorans aestuarii strain ZMCS4, a CAZymes producing bacteria isolated from the marine brown algae Clodostephus spongiosus.</title>
        <authorList>
            <person name="Lorente B."/>
            <person name="Cabral C."/>
            <person name="Frias J."/>
            <person name="Faria J."/>
            <person name="Toubarro D."/>
        </authorList>
    </citation>
    <scope>NUCLEOTIDE SEQUENCE [LARGE SCALE GENOMIC DNA]</scope>
    <source>
        <strain evidence="3">ZMCS4</strain>
    </source>
</reference>
<dbReference type="InterPro" id="IPR016195">
    <property type="entry name" value="Pol/histidinol_Pase-like"/>
</dbReference>
<dbReference type="InterPro" id="IPR003141">
    <property type="entry name" value="Pol/His_phosphatase_N"/>
</dbReference>
<name>A0ABU7G9W4_9ALTE</name>
<organism evidence="2 3">
    <name type="scientific">Agarivorans aestuarii</name>
    <dbReference type="NCBI Taxonomy" id="1563703"/>
    <lineage>
        <taxon>Bacteria</taxon>
        <taxon>Pseudomonadati</taxon>
        <taxon>Pseudomonadota</taxon>
        <taxon>Gammaproteobacteria</taxon>
        <taxon>Alteromonadales</taxon>
        <taxon>Alteromonadaceae</taxon>
        <taxon>Agarivorans</taxon>
    </lineage>
</organism>
<dbReference type="RefSeq" id="WP_329776911.1">
    <property type="nucleotide sequence ID" value="NZ_JAYDYW010000018.1"/>
</dbReference>
<comment type="caution">
    <text evidence="2">The sequence shown here is derived from an EMBL/GenBank/DDBJ whole genome shotgun (WGS) entry which is preliminary data.</text>
</comment>
<dbReference type="Proteomes" id="UP001310248">
    <property type="component" value="Unassembled WGS sequence"/>
</dbReference>
<dbReference type="InterPro" id="IPR052018">
    <property type="entry name" value="PHP_domain"/>
</dbReference>
<evidence type="ECO:0000313" key="2">
    <source>
        <dbReference type="EMBL" id="MEE1676206.1"/>
    </source>
</evidence>
<evidence type="ECO:0000313" key="3">
    <source>
        <dbReference type="Proteomes" id="UP001310248"/>
    </source>
</evidence>
<protein>
    <submittedName>
        <fullName evidence="2">PHP domain-containing protein</fullName>
    </submittedName>
</protein>
<dbReference type="CDD" id="cd07438">
    <property type="entry name" value="PHP_HisPPase_AMP"/>
    <property type="match status" value="1"/>
</dbReference>
<proteinExistence type="predicted"/>
<keyword evidence="3" id="KW-1185">Reference proteome</keyword>
<dbReference type="PANTHER" id="PTHR42924">
    <property type="entry name" value="EXONUCLEASE"/>
    <property type="match status" value="1"/>
</dbReference>
<dbReference type="Gene3D" id="1.10.150.650">
    <property type="match status" value="1"/>
</dbReference>
<feature type="domain" description="Polymerase/histidinol phosphatase N-terminal" evidence="1">
    <location>
        <begin position="3"/>
        <end position="66"/>
    </location>
</feature>
<gene>
    <name evidence="2" type="ORF">SNR37_001533</name>
</gene>
<dbReference type="InterPro" id="IPR004013">
    <property type="entry name" value="PHP_dom"/>
</dbReference>
<dbReference type="Pfam" id="PF02811">
    <property type="entry name" value="PHP"/>
    <property type="match status" value="1"/>
</dbReference>
<dbReference type="NCBIfam" id="NF047791">
    <property type="entry name" value="RNaseRnm"/>
    <property type="match status" value="1"/>
</dbReference>